<dbReference type="Proteomes" id="UP000824112">
    <property type="component" value="Unassembled WGS sequence"/>
</dbReference>
<comment type="similarity">
    <text evidence="2">In the C-terminal section; belongs to the complex I 49 kDa subunit family.</text>
</comment>
<evidence type="ECO:0000256" key="2">
    <source>
        <dbReference type="ARBA" id="ARBA00010019"/>
    </source>
</evidence>
<reference evidence="12" key="2">
    <citation type="journal article" date="2021" name="PeerJ">
        <title>Extensive microbial diversity within the chicken gut microbiome revealed by metagenomics and culture.</title>
        <authorList>
            <person name="Gilroy R."/>
            <person name="Ravi A."/>
            <person name="Getino M."/>
            <person name="Pursley I."/>
            <person name="Horton D.L."/>
            <person name="Alikhan N.F."/>
            <person name="Baker D."/>
            <person name="Gharbi K."/>
            <person name="Hall N."/>
            <person name="Watson M."/>
            <person name="Adriaenssens E.M."/>
            <person name="Foster-Nyarko E."/>
            <person name="Jarju S."/>
            <person name="Secka A."/>
            <person name="Antonio M."/>
            <person name="Oren A."/>
            <person name="Chaudhuri R.R."/>
            <person name="La Ragione R."/>
            <person name="Hildebrand F."/>
            <person name="Pallen M.J."/>
        </authorList>
    </citation>
    <scope>NUCLEOTIDE SEQUENCE</scope>
    <source>
        <strain evidence="12">CHK158-818</strain>
    </source>
</reference>
<evidence type="ECO:0000256" key="7">
    <source>
        <dbReference type="ARBA" id="ARBA00038617"/>
    </source>
</evidence>
<comment type="subcellular location">
    <subcellularLocation>
        <location evidence="1">Cell inner membrane</location>
        <topology evidence="1">Peripheral membrane protein</topology>
    </subcellularLocation>
    <subcellularLocation>
        <location evidence="9">Cell membrane</location>
        <topology evidence="9">Peripheral membrane protein</topology>
        <orientation evidence="9">Cytoplasmic side</orientation>
    </subcellularLocation>
</comment>
<dbReference type="SUPFAM" id="SSF143243">
    <property type="entry name" value="Nqo5-like"/>
    <property type="match status" value="1"/>
</dbReference>
<comment type="catalytic activity">
    <reaction evidence="8 9">
        <text>a quinone + NADH + 5 H(+)(in) = a quinol + NAD(+) + 4 H(+)(out)</text>
        <dbReference type="Rhea" id="RHEA:57888"/>
        <dbReference type="ChEBI" id="CHEBI:15378"/>
        <dbReference type="ChEBI" id="CHEBI:24646"/>
        <dbReference type="ChEBI" id="CHEBI:57540"/>
        <dbReference type="ChEBI" id="CHEBI:57945"/>
        <dbReference type="ChEBI" id="CHEBI:132124"/>
    </reaction>
</comment>
<sequence length="542" mass="61959">MGNIQEKIGSFLPEAVFEEGQHTTVSVPADKVHQLALFLRDDADLRFDYLANLTGMDWGDRLGVIYHLNSTMFNHWVVVKTSTTDRENPLLYSVGDVWATAIINEREVHDFYGIRFINNPDMRHIFLRNDWKGFPFRKDYDTNPELNPIPLKSDEYLDIAPCIKENEEGKIEESTNTIFDKDDYVINIGPQHPATHGVLHFRVALDGEIIKKVDPNCGYIHRGIEKMCESLTYPQTLHLTDRLDYLSAHNNRHALCLCIEDALQVEVPERAKYIRTMMDELMRISSHLLFWATCCMDLGALTAFFYGFRDREKILDIFEETCGARMTMNYNTIGGVMADIHPNFQKRVKELIAYLPKALKEYHTVFTGNIIAQQRMKGIGYLTKEDAISYSVTGPSGRGSGWACDVRKRTPYGVYDKVDFKEITRTEGDAFARYMVRMDEIMESVHILEQLVDNIPEGDYAVKMKPIIKLPEGTYFRQVEASRGAFGVLIESKGEKYPYRVKFSSPGLALVNVVDLLARKNKIADLISIGASLDYVVPDIDR</sequence>
<organism evidence="12 13">
    <name type="scientific">Candidatus Gallibacteroides avistercoris</name>
    <dbReference type="NCBI Taxonomy" id="2840833"/>
    <lineage>
        <taxon>Bacteria</taxon>
        <taxon>Pseudomonadati</taxon>
        <taxon>Bacteroidota</taxon>
        <taxon>Bacteroidia</taxon>
        <taxon>Bacteroidales</taxon>
        <taxon>Bacteroidaceae</taxon>
        <taxon>Bacteroidaceae incertae sedis</taxon>
        <taxon>Candidatus Gallibacteroides</taxon>
    </lineage>
</organism>
<dbReference type="GO" id="GO:0048038">
    <property type="term" value="F:quinone binding"/>
    <property type="evidence" value="ECO:0007669"/>
    <property type="project" value="UniProtKB-KW"/>
</dbReference>
<dbReference type="EMBL" id="DVNA01000226">
    <property type="protein sequence ID" value="HIU56078.1"/>
    <property type="molecule type" value="Genomic_DNA"/>
</dbReference>
<feature type="domain" description="NADH-quinone oxidoreductase subunit D" evidence="11">
    <location>
        <begin position="468"/>
        <end position="542"/>
    </location>
</feature>
<dbReference type="InterPro" id="IPR001135">
    <property type="entry name" value="NADH_Q_OxRdtase_suD"/>
</dbReference>
<proteinExistence type="inferred from homology"/>
<dbReference type="GO" id="GO:0008137">
    <property type="term" value="F:NADH dehydrogenase (ubiquinone) activity"/>
    <property type="evidence" value="ECO:0007669"/>
    <property type="project" value="InterPro"/>
</dbReference>
<comment type="caution">
    <text evidence="12">The sequence shown here is derived from an EMBL/GenBank/DDBJ whole genome shotgun (WGS) entry which is preliminary data.</text>
</comment>
<reference evidence="12" key="1">
    <citation type="submission" date="2020-10" db="EMBL/GenBank/DDBJ databases">
        <authorList>
            <person name="Gilroy R."/>
        </authorList>
    </citation>
    <scope>NUCLEOTIDE SEQUENCE</scope>
    <source>
        <strain evidence="12">CHK158-818</strain>
    </source>
</reference>
<evidence type="ECO:0000256" key="5">
    <source>
        <dbReference type="ARBA" id="ARBA00023136"/>
    </source>
</evidence>
<dbReference type="GO" id="GO:0005886">
    <property type="term" value="C:plasma membrane"/>
    <property type="evidence" value="ECO:0007669"/>
    <property type="project" value="UniProtKB-SubCell"/>
</dbReference>
<evidence type="ECO:0000256" key="8">
    <source>
        <dbReference type="ARBA" id="ARBA00047712"/>
    </source>
</evidence>
<dbReference type="Pfam" id="PF00346">
    <property type="entry name" value="Complex1_49kDa"/>
    <property type="match status" value="2"/>
</dbReference>
<dbReference type="InterPro" id="IPR001268">
    <property type="entry name" value="NADH_UbQ_OxRdtase_30kDa_su"/>
</dbReference>
<comment type="function">
    <text evidence="9">NDH-1 shuttles electrons from NADH, via FMN and iron-sulfur (Fe-S) centers, to quinones in the respiratory chain. The immediate electron acceptor for the enzyme in this species is believed to be a menaquinone. Couples the redox reaction to proton translocation (for every two electrons transferred, four hydrogen ions are translocated across the cytoplasmic membrane), and thus conserves the redox energy in a proton gradient.</text>
</comment>
<comment type="similarity">
    <text evidence="9">Belongs to the complex I 49 kDa subunit family.</text>
</comment>
<evidence type="ECO:0000256" key="6">
    <source>
        <dbReference type="ARBA" id="ARBA00023268"/>
    </source>
</evidence>
<dbReference type="EC" id="7.1.1.-" evidence="9"/>
<keyword evidence="6" id="KW-0511">Multifunctional enzyme</keyword>
<dbReference type="InterPro" id="IPR022885">
    <property type="entry name" value="NDH1_su_D/H"/>
</dbReference>
<feature type="domain" description="NADH:ubiquinone oxidoreductase 30kDa subunit" evidence="10">
    <location>
        <begin position="25"/>
        <end position="143"/>
    </location>
</feature>
<evidence type="ECO:0000259" key="10">
    <source>
        <dbReference type="Pfam" id="PF00329"/>
    </source>
</evidence>
<dbReference type="InterPro" id="IPR029014">
    <property type="entry name" value="NiFe-Hase_large"/>
</dbReference>
<dbReference type="AlphaFoldDB" id="A0A9D1SDY6"/>
<accession>A0A9D1SDY6</accession>
<evidence type="ECO:0000256" key="9">
    <source>
        <dbReference type="HAMAP-Rule" id="MF_01358"/>
    </source>
</evidence>
<dbReference type="GO" id="GO:0050136">
    <property type="term" value="F:NADH dehydrogenase (quinone) (non-electrogenic) activity"/>
    <property type="evidence" value="ECO:0007669"/>
    <property type="project" value="UniProtKB-UniRule"/>
</dbReference>
<evidence type="ECO:0000256" key="1">
    <source>
        <dbReference type="ARBA" id="ARBA00004417"/>
    </source>
</evidence>
<gene>
    <name evidence="9" type="primary">nuoD</name>
    <name evidence="12" type="ORF">IAB03_09780</name>
</gene>
<dbReference type="Pfam" id="PF00329">
    <property type="entry name" value="Complex1_30kDa"/>
    <property type="match status" value="1"/>
</dbReference>
<dbReference type="NCBIfam" id="NF004739">
    <property type="entry name" value="PRK06075.1"/>
    <property type="match status" value="1"/>
</dbReference>
<dbReference type="Gene3D" id="3.30.460.80">
    <property type="entry name" value="NADH:ubiquinone oxidoreductase, 30kDa subunit"/>
    <property type="match status" value="1"/>
</dbReference>
<name>A0A9D1SDY6_9BACT</name>
<keyword evidence="4 9" id="KW-0520">NAD</keyword>
<protein>
    <recommendedName>
        <fullName evidence="9">NADH-quinone oxidoreductase subunit D</fullName>
        <ecNumber evidence="9">7.1.1.-</ecNumber>
    </recommendedName>
    <alternativeName>
        <fullName evidence="9">NADH dehydrogenase I subunit D</fullName>
    </alternativeName>
    <alternativeName>
        <fullName evidence="9">NDH-1 subunit D</fullName>
    </alternativeName>
</protein>
<keyword evidence="9" id="KW-0874">Quinone</keyword>
<evidence type="ECO:0000256" key="3">
    <source>
        <dbReference type="ARBA" id="ARBA00022475"/>
    </source>
</evidence>
<dbReference type="PANTHER" id="PTHR11993:SF10">
    <property type="entry name" value="NADH DEHYDROGENASE [UBIQUINONE] IRON-SULFUR PROTEIN 2, MITOCHONDRIAL"/>
    <property type="match status" value="1"/>
</dbReference>
<feature type="domain" description="NADH-quinone oxidoreductase subunit D" evidence="11">
    <location>
        <begin position="297"/>
        <end position="465"/>
    </location>
</feature>
<dbReference type="SUPFAM" id="SSF56762">
    <property type="entry name" value="HydB/Nqo4-like"/>
    <property type="match status" value="1"/>
</dbReference>
<comment type="subunit">
    <text evidence="9">NDH-1 is composed of 14 different subunits. Subunits NuoB, C, D, E, F, and G constitute the peripheral sector of the complex.</text>
</comment>
<dbReference type="InterPro" id="IPR037232">
    <property type="entry name" value="NADH_quin_OxRdtase_su_C/D-like"/>
</dbReference>
<dbReference type="PANTHER" id="PTHR11993">
    <property type="entry name" value="NADH-UBIQUINONE OXIDOREDUCTASE 49 KDA SUBUNIT"/>
    <property type="match status" value="1"/>
</dbReference>
<dbReference type="Gene3D" id="1.10.645.10">
    <property type="entry name" value="Cytochrome-c3 Hydrogenase, chain B"/>
    <property type="match status" value="1"/>
</dbReference>
<dbReference type="HAMAP" id="MF_01358">
    <property type="entry name" value="NDH1_NuoD"/>
    <property type="match status" value="1"/>
</dbReference>
<evidence type="ECO:0000259" key="11">
    <source>
        <dbReference type="Pfam" id="PF00346"/>
    </source>
</evidence>
<keyword evidence="9" id="KW-0813">Transport</keyword>
<keyword evidence="9" id="KW-1278">Translocase</keyword>
<comment type="subunit">
    <text evidence="7">NDH-1 is composed of 13 different subunits. Subunits NuoB, CD, E, F, and G constitute the peripheral sector of the complex.</text>
</comment>
<evidence type="ECO:0000313" key="13">
    <source>
        <dbReference type="Proteomes" id="UP000824112"/>
    </source>
</evidence>
<dbReference type="GO" id="GO:0051287">
    <property type="term" value="F:NAD binding"/>
    <property type="evidence" value="ECO:0007669"/>
    <property type="project" value="InterPro"/>
</dbReference>
<evidence type="ECO:0000313" key="12">
    <source>
        <dbReference type="EMBL" id="HIU56078.1"/>
    </source>
</evidence>
<evidence type="ECO:0000256" key="4">
    <source>
        <dbReference type="ARBA" id="ARBA00023027"/>
    </source>
</evidence>
<keyword evidence="12" id="KW-0560">Oxidoreductase</keyword>
<keyword evidence="3 9" id="KW-1003">Cell membrane</keyword>
<keyword evidence="5 9" id="KW-0472">Membrane</keyword>